<dbReference type="SMART" id="SM00829">
    <property type="entry name" value="PKS_ER"/>
    <property type="match status" value="1"/>
</dbReference>
<organism evidence="4 5">
    <name type="scientific">Amycolatopsis thermoflava</name>
    <dbReference type="NCBI Taxonomy" id="84480"/>
    <lineage>
        <taxon>Bacteria</taxon>
        <taxon>Bacillati</taxon>
        <taxon>Actinomycetota</taxon>
        <taxon>Actinomycetes</taxon>
        <taxon>Pseudonocardiales</taxon>
        <taxon>Pseudonocardiaceae</taxon>
        <taxon>Amycolatopsis</taxon>
        <taxon>Amycolatopsis methanolica group</taxon>
    </lineage>
</organism>
<dbReference type="InterPro" id="IPR013154">
    <property type="entry name" value="ADH-like_N"/>
</dbReference>
<dbReference type="Gene3D" id="3.40.50.720">
    <property type="entry name" value="NAD(P)-binding Rossmann-like Domain"/>
    <property type="match status" value="1"/>
</dbReference>
<evidence type="ECO:0000256" key="1">
    <source>
        <dbReference type="ARBA" id="ARBA00022857"/>
    </source>
</evidence>
<dbReference type="InterPro" id="IPR011032">
    <property type="entry name" value="GroES-like_sf"/>
</dbReference>
<sequence length="323" mass="33920">MRAVVVDGPGGPEVLQVRDVPVPEVRHGWTLVRVEGFGLNRSELMTRQGLSPNVRFPRVLGIECVGVVVESARLAPGAKVAAVMGEMGREFDGGYAEYALLPDDLLIPVETDLPWEVFAALPETYLTAWGSLAAFGPASPGQSLLIRGGTSSVGMATMSLARERGLVTVATTRNREKVAALEKAGASHVVVDGGDIGADVRALCPDGPDFVLDLIGAPTVPDSLRLVKRGGTVCVAGMLSGEWVIPDFQPVAAIPSGAKLTAFQSNDIRGASGGEALQAIVDGVASGVYQPNLDRVFRLEQIVEAHAYMEANQATGKVVVRND</sequence>
<dbReference type="GO" id="GO:0016651">
    <property type="term" value="F:oxidoreductase activity, acting on NAD(P)H"/>
    <property type="evidence" value="ECO:0007669"/>
    <property type="project" value="TreeGrafter"/>
</dbReference>
<protein>
    <submittedName>
        <fullName evidence="4">NADPH:quinone reductase-like Zn-dependent oxidoreductase</fullName>
    </submittedName>
</protein>
<proteinExistence type="predicted"/>
<dbReference type="Pfam" id="PF08240">
    <property type="entry name" value="ADH_N"/>
    <property type="match status" value="1"/>
</dbReference>
<evidence type="ECO:0000259" key="3">
    <source>
        <dbReference type="SMART" id="SM00829"/>
    </source>
</evidence>
<dbReference type="Gene3D" id="3.90.180.10">
    <property type="entry name" value="Medium-chain alcohol dehydrogenases, catalytic domain"/>
    <property type="match status" value="1"/>
</dbReference>
<reference evidence="4 5" key="1">
    <citation type="submission" date="2018-11" db="EMBL/GenBank/DDBJ databases">
        <title>Sequencing the genomes of 1000 actinobacteria strains.</title>
        <authorList>
            <person name="Klenk H.-P."/>
        </authorList>
    </citation>
    <scope>NUCLEOTIDE SEQUENCE [LARGE SCALE GENOMIC DNA]</scope>
    <source>
        <strain evidence="4 5">DSM 44348</strain>
    </source>
</reference>
<dbReference type="SUPFAM" id="SSF51735">
    <property type="entry name" value="NAD(P)-binding Rossmann-fold domains"/>
    <property type="match status" value="1"/>
</dbReference>
<dbReference type="Pfam" id="PF13602">
    <property type="entry name" value="ADH_zinc_N_2"/>
    <property type="match status" value="1"/>
</dbReference>
<evidence type="ECO:0000313" key="5">
    <source>
        <dbReference type="Proteomes" id="UP000274843"/>
    </source>
</evidence>
<name>A0A3N2H2E4_9PSEU</name>
<dbReference type="GeneID" id="301845994"/>
<dbReference type="PANTHER" id="PTHR48106">
    <property type="entry name" value="QUINONE OXIDOREDUCTASE PIG3-RELATED"/>
    <property type="match status" value="1"/>
</dbReference>
<feature type="domain" description="Enoyl reductase (ER)" evidence="3">
    <location>
        <begin position="10"/>
        <end position="320"/>
    </location>
</feature>
<dbReference type="InterPro" id="IPR020843">
    <property type="entry name" value="ER"/>
</dbReference>
<dbReference type="EMBL" id="RKHY01000001">
    <property type="protein sequence ID" value="ROS42285.1"/>
    <property type="molecule type" value="Genomic_DNA"/>
</dbReference>
<accession>A0A3N2H2E4</accession>
<keyword evidence="1" id="KW-0521">NADP</keyword>
<dbReference type="AlphaFoldDB" id="A0A3N2H2E4"/>
<comment type="caution">
    <text evidence="4">The sequence shown here is derived from an EMBL/GenBank/DDBJ whole genome shotgun (WGS) entry which is preliminary data.</text>
</comment>
<dbReference type="GO" id="GO:0070402">
    <property type="term" value="F:NADPH binding"/>
    <property type="evidence" value="ECO:0007669"/>
    <property type="project" value="TreeGrafter"/>
</dbReference>
<evidence type="ECO:0000256" key="2">
    <source>
        <dbReference type="ARBA" id="ARBA00023002"/>
    </source>
</evidence>
<dbReference type="SUPFAM" id="SSF50129">
    <property type="entry name" value="GroES-like"/>
    <property type="match status" value="1"/>
</dbReference>
<evidence type="ECO:0000313" key="4">
    <source>
        <dbReference type="EMBL" id="ROS42285.1"/>
    </source>
</evidence>
<gene>
    <name evidence="4" type="ORF">EDD35_4671</name>
</gene>
<dbReference type="PANTHER" id="PTHR48106:SF18">
    <property type="entry name" value="QUINONE OXIDOREDUCTASE PIG3"/>
    <property type="match status" value="1"/>
</dbReference>
<dbReference type="RefSeq" id="WP_167499089.1">
    <property type="nucleotide sequence ID" value="NZ_RKHY01000001.1"/>
</dbReference>
<keyword evidence="5" id="KW-1185">Reference proteome</keyword>
<keyword evidence="2" id="KW-0560">Oxidoreductase</keyword>
<dbReference type="Proteomes" id="UP000274843">
    <property type="component" value="Unassembled WGS sequence"/>
</dbReference>
<dbReference type="InterPro" id="IPR036291">
    <property type="entry name" value="NAD(P)-bd_dom_sf"/>
</dbReference>